<evidence type="ECO:0000256" key="1">
    <source>
        <dbReference type="ARBA" id="ARBA00022679"/>
    </source>
</evidence>
<dbReference type="InterPro" id="IPR045039">
    <property type="entry name" value="NSI-like"/>
</dbReference>
<dbReference type="PANTHER" id="PTHR43626">
    <property type="entry name" value="ACYL-COA N-ACYLTRANSFERASE"/>
    <property type="match status" value="1"/>
</dbReference>
<dbReference type="CDD" id="cd04301">
    <property type="entry name" value="NAT_SF"/>
    <property type="match status" value="1"/>
</dbReference>
<dbReference type="EMBL" id="FPHF01000028">
    <property type="protein sequence ID" value="SFV54421.1"/>
    <property type="molecule type" value="Genomic_DNA"/>
</dbReference>
<organism evidence="4">
    <name type="scientific">hydrothermal vent metagenome</name>
    <dbReference type="NCBI Taxonomy" id="652676"/>
    <lineage>
        <taxon>unclassified sequences</taxon>
        <taxon>metagenomes</taxon>
        <taxon>ecological metagenomes</taxon>
    </lineage>
</organism>
<proteinExistence type="predicted"/>
<dbReference type="GO" id="GO:0005737">
    <property type="term" value="C:cytoplasm"/>
    <property type="evidence" value="ECO:0007669"/>
    <property type="project" value="TreeGrafter"/>
</dbReference>
<feature type="domain" description="N-acetyltransferase" evidence="3">
    <location>
        <begin position="1"/>
        <end position="126"/>
    </location>
</feature>
<reference evidence="4" key="1">
    <citation type="submission" date="2016-10" db="EMBL/GenBank/DDBJ databases">
        <authorList>
            <person name="de Groot N.N."/>
        </authorList>
    </citation>
    <scope>NUCLEOTIDE SEQUENCE</scope>
</reference>
<protein>
    <recommendedName>
        <fullName evidence="3">N-acetyltransferase domain-containing protein</fullName>
    </recommendedName>
</protein>
<accession>A0A1W1BLT3</accession>
<dbReference type="AlphaFoldDB" id="A0A1W1BLT3"/>
<name>A0A1W1BLT3_9ZZZZ</name>
<evidence type="ECO:0000256" key="2">
    <source>
        <dbReference type="ARBA" id="ARBA00023315"/>
    </source>
</evidence>
<evidence type="ECO:0000259" key="3">
    <source>
        <dbReference type="PROSITE" id="PS51186"/>
    </source>
</evidence>
<keyword evidence="1" id="KW-0808">Transferase</keyword>
<sequence>MSNLYKIAPLGNKKSSDLKTVFSNSMFKCFVYSDKTLIGVGRALADGMDCSYICDVAIHPDYQGKGIGKDIINKLIELSKGHNKIILYSIPGKEQFYSKLGFDTMNTAMAIFKNKEQAIEWQVTRRT</sequence>
<dbReference type="PROSITE" id="PS51186">
    <property type="entry name" value="GNAT"/>
    <property type="match status" value="1"/>
</dbReference>
<dbReference type="Pfam" id="PF13673">
    <property type="entry name" value="Acetyltransf_10"/>
    <property type="match status" value="1"/>
</dbReference>
<dbReference type="GO" id="GO:0008080">
    <property type="term" value="F:N-acetyltransferase activity"/>
    <property type="evidence" value="ECO:0007669"/>
    <property type="project" value="InterPro"/>
</dbReference>
<gene>
    <name evidence="4" type="ORF">MNB_SM-4-1696</name>
</gene>
<dbReference type="PANTHER" id="PTHR43626:SF4">
    <property type="entry name" value="GCN5-RELATED N-ACETYLTRANSFERASE 2, CHLOROPLASTIC"/>
    <property type="match status" value="1"/>
</dbReference>
<dbReference type="SUPFAM" id="SSF55729">
    <property type="entry name" value="Acyl-CoA N-acyltransferases (Nat)"/>
    <property type="match status" value="1"/>
</dbReference>
<dbReference type="InterPro" id="IPR000182">
    <property type="entry name" value="GNAT_dom"/>
</dbReference>
<keyword evidence="2" id="KW-0012">Acyltransferase</keyword>
<evidence type="ECO:0000313" key="4">
    <source>
        <dbReference type="EMBL" id="SFV54421.1"/>
    </source>
</evidence>
<dbReference type="Gene3D" id="3.40.630.30">
    <property type="match status" value="1"/>
</dbReference>
<dbReference type="InterPro" id="IPR016181">
    <property type="entry name" value="Acyl_CoA_acyltransferase"/>
</dbReference>